<sequence>MKKLKCLFLINLVFSTLWTKAQERPSNRLDITPYRVEIGKSAAVIISWKDNSHKKQHFYPRFIVMKRSENPKSGTVNAHRIVKGFRGVVTIPTWQLPGSEERTADFFKAAKPVIVKAVAAEIEADRVKWTFPYNPEYKLEASMSFKEGTNEPAIEYTFTPAESAWYTIGYAGMPETAAKDADAIWQPHVWQEKRFPQLSFLSPENMCSLPATMVEKDGLTVGVVAEPGDIPYELPSAGQGNLKFGVLVRNQSGKAQPMIFAPLFGTKASKLEGGKPFSFKFRVLMFKGNQPNSFRYVAQKMFGFKDYRENVYNNLNQTIENTIDFAMNDVYSGWNADLRGFDYSTDVAQTVKVVSGLHPLSVALITDNESIYRNRGLPIIEFLMSREKYLFALNKDVTRQNASSKMAGPSMEVAELAALQSFYQQGSPVFRYYADSLSRVSRSLNLNTTSRGDTWPNLLALYRMNGDKAVLEKAKKRADEYIKTRVDKKAEDFSGVEQAAQFWTDFAPWWIELLDLYEETKEPKYLEASIKGAKLYMQYIWFYPLIPNKDITINKGGIVENLSHEAERDGMAKMAAPEQLVPAWRVSQIGLTPEASNTYGSNPAIFLTHYAAHLLRLAYYSKDEFFRSVGRSAVVGRYSNYPGYDIDGIFNTVYARADYPLRAYNQISYNQVYYNHVWPQIALLFDYLVSDAFVLSKGNVSFPGQFSPGYAYLKSKVYGDKPGSFYGDQKVYLWMPKQVLTIDNEQLNYVTGYGNGKFYVAFLNQSDQAVSAKVHLNPDLIPFKHENNARVWEENAASPTVKVHDGTLRFSVAAKGITAFAIDDIHVATQFQQKAYSKTVQELSELSYNKTESPFGMISAAIYSLGTINTAHTWLNASGEQVSSATMHYRVAGSEKWLKAVDSSYPFEFTIPLHQNERELEFWVEAANSKGEVMKAKRTILK</sequence>
<evidence type="ECO:0000256" key="1">
    <source>
        <dbReference type="SAM" id="SignalP"/>
    </source>
</evidence>
<name>A0A3N4MHU8_9BACT</name>
<feature type="signal peptide" evidence="1">
    <location>
        <begin position="1"/>
        <end position="21"/>
    </location>
</feature>
<dbReference type="AlphaFoldDB" id="A0A3N4MHU8"/>
<gene>
    <name evidence="2" type="ORF">EG028_01570</name>
</gene>
<dbReference type="SUPFAM" id="SSF48208">
    <property type="entry name" value="Six-hairpin glycosidases"/>
    <property type="match status" value="1"/>
</dbReference>
<organism evidence="2 3">
    <name type="scientific">Chitinophaga barathri</name>
    <dbReference type="NCBI Taxonomy" id="1647451"/>
    <lineage>
        <taxon>Bacteria</taxon>
        <taxon>Pseudomonadati</taxon>
        <taxon>Bacteroidota</taxon>
        <taxon>Chitinophagia</taxon>
        <taxon>Chitinophagales</taxon>
        <taxon>Chitinophagaceae</taxon>
        <taxon>Chitinophaga</taxon>
    </lineage>
</organism>
<protein>
    <submittedName>
        <fullName evidence="2">Uncharacterized protein</fullName>
    </submittedName>
</protein>
<proteinExistence type="predicted"/>
<keyword evidence="3" id="KW-1185">Reference proteome</keyword>
<feature type="chain" id="PRO_5018124767" evidence="1">
    <location>
        <begin position="22"/>
        <end position="942"/>
    </location>
</feature>
<evidence type="ECO:0000313" key="2">
    <source>
        <dbReference type="EMBL" id="RPD43005.1"/>
    </source>
</evidence>
<dbReference type="InterPro" id="IPR008928">
    <property type="entry name" value="6-hairpin_glycosidase_sf"/>
</dbReference>
<evidence type="ECO:0000313" key="3">
    <source>
        <dbReference type="Proteomes" id="UP000279089"/>
    </source>
</evidence>
<accession>A0A3N4MHU8</accession>
<reference evidence="3" key="1">
    <citation type="submission" date="2018-11" db="EMBL/GenBank/DDBJ databases">
        <title>Chitinophaga lutea sp.nov., isolate from arsenic contaminated soil.</title>
        <authorList>
            <person name="Zong Y."/>
        </authorList>
    </citation>
    <scope>NUCLEOTIDE SEQUENCE [LARGE SCALE GENOMIC DNA]</scope>
    <source>
        <strain evidence="3">YLT18</strain>
    </source>
</reference>
<dbReference type="GO" id="GO:0005975">
    <property type="term" value="P:carbohydrate metabolic process"/>
    <property type="evidence" value="ECO:0007669"/>
    <property type="project" value="InterPro"/>
</dbReference>
<dbReference type="RefSeq" id="WP_120514277.1">
    <property type="nucleotide sequence ID" value="NZ_QXZY01000001.1"/>
</dbReference>
<dbReference type="Proteomes" id="UP000279089">
    <property type="component" value="Unassembled WGS sequence"/>
</dbReference>
<dbReference type="EMBL" id="RMBX01000001">
    <property type="protein sequence ID" value="RPD43005.1"/>
    <property type="molecule type" value="Genomic_DNA"/>
</dbReference>
<comment type="caution">
    <text evidence="2">The sequence shown here is derived from an EMBL/GenBank/DDBJ whole genome shotgun (WGS) entry which is preliminary data.</text>
</comment>
<dbReference type="OrthoDB" id="3796513at2"/>
<keyword evidence="1" id="KW-0732">Signal</keyword>